<dbReference type="InterPro" id="IPR001680">
    <property type="entry name" value="WD40_rpt"/>
</dbReference>
<comment type="caution">
    <text evidence="8">The sequence shown here is derived from an EMBL/GenBank/DDBJ whole genome shotgun (WGS) entry which is preliminary data.</text>
</comment>
<comment type="subcellular location">
    <subcellularLocation>
        <location evidence="1">Mitochondrion outer membrane</location>
        <topology evidence="1">Peripheral membrane protein</topology>
        <orientation evidence="1">Cytoplasmic side</orientation>
    </subcellularLocation>
</comment>
<gene>
    <name evidence="8" type="ORF">N7493_009609</name>
</gene>
<evidence type="ECO:0000256" key="4">
    <source>
        <dbReference type="ARBA" id="ARBA00038415"/>
    </source>
</evidence>
<feature type="repeat" description="WD" evidence="7">
    <location>
        <begin position="347"/>
        <end position="388"/>
    </location>
</feature>
<dbReference type="Proteomes" id="UP001215712">
    <property type="component" value="Unassembled WGS sequence"/>
</dbReference>
<keyword evidence="9" id="KW-1185">Reference proteome</keyword>
<dbReference type="AlphaFoldDB" id="A0AAD6MSF2"/>
<evidence type="ECO:0000256" key="7">
    <source>
        <dbReference type="PROSITE-ProRule" id="PRU00221"/>
    </source>
</evidence>
<protein>
    <recommendedName>
        <fullName evidence="5">Mitochondrial division protein 1</fullName>
    </recommendedName>
</protein>
<dbReference type="Gene3D" id="2.130.10.10">
    <property type="entry name" value="YVTN repeat-like/Quinoprotein amine dehydrogenase"/>
    <property type="match status" value="4"/>
</dbReference>
<dbReference type="PRINTS" id="PR00320">
    <property type="entry name" value="GPROTEINBRPT"/>
</dbReference>
<dbReference type="InterPro" id="IPR019775">
    <property type="entry name" value="WD40_repeat_CS"/>
</dbReference>
<evidence type="ECO:0000313" key="9">
    <source>
        <dbReference type="Proteomes" id="UP001215712"/>
    </source>
</evidence>
<keyword evidence="3" id="KW-0677">Repeat</keyword>
<feature type="repeat" description="WD" evidence="7">
    <location>
        <begin position="264"/>
        <end position="305"/>
    </location>
</feature>
<evidence type="ECO:0000256" key="5">
    <source>
        <dbReference type="ARBA" id="ARBA00039789"/>
    </source>
</evidence>
<keyword evidence="2 7" id="KW-0853">WD repeat</keyword>
<proteinExistence type="inferred from homology"/>
<evidence type="ECO:0000256" key="2">
    <source>
        <dbReference type="ARBA" id="ARBA00022574"/>
    </source>
</evidence>
<evidence type="ECO:0000256" key="1">
    <source>
        <dbReference type="ARBA" id="ARBA00004570"/>
    </source>
</evidence>
<dbReference type="EMBL" id="JAQJAN010000017">
    <property type="protein sequence ID" value="KAJ5710017.1"/>
    <property type="molecule type" value="Genomic_DNA"/>
</dbReference>
<dbReference type="InterPro" id="IPR015943">
    <property type="entry name" value="WD40/YVTN_repeat-like_dom_sf"/>
</dbReference>
<reference evidence="8" key="1">
    <citation type="journal article" date="2023" name="IMA Fungus">
        <title>Comparative genomic study of the Penicillium genus elucidates a diverse pangenome and 15 lateral gene transfer events.</title>
        <authorList>
            <person name="Petersen C."/>
            <person name="Sorensen T."/>
            <person name="Nielsen M.R."/>
            <person name="Sondergaard T.E."/>
            <person name="Sorensen J.L."/>
            <person name="Fitzpatrick D.A."/>
            <person name="Frisvad J.C."/>
            <person name="Nielsen K.L."/>
        </authorList>
    </citation>
    <scope>NUCLEOTIDE SEQUENCE</scope>
    <source>
        <strain evidence="8">IBT 17514</strain>
    </source>
</reference>
<evidence type="ECO:0000256" key="3">
    <source>
        <dbReference type="ARBA" id="ARBA00022737"/>
    </source>
</evidence>
<name>A0AAD6MSF2_9EURO</name>
<dbReference type="PROSITE" id="PS50294">
    <property type="entry name" value="WD_REPEATS_REGION"/>
    <property type="match status" value="7"/>
</dbReference>
<feature type="repeat" description="WD" evidence="7">
    <location>
        <begin position="179"/>
        <end position="220"/>
    </location>
</feature>
<dbReference type="PROSITE" id="PS00678">
    <property type="entry name" value="WD_REPEATS_1"/>
    <property type="match status" value="3"/>
</dbReference>
<dbReference type="InterPro" id="IPR036322">
    <property type="entry name" value="WD40_repeat_dom_sf"/>
</dbReference>
<dbReference type="PANTHER" id="PTHR22847:SF637">
    <property type="entry name" value="WD REPEAT DOMAIN 5B"/>
    <property type="match status" value="1"/>
</dbReference>
<dbReference type="GO" id="GO:1990234">
    <property type="term" value="C:transferase complex"/>
    <property type="evidence" value="ECO:0007669"/>
    <property type="project" value="UniProtKB-ARBA"/>
</dbReference>
<dbReference type="PANTHER" id="PTHR22847">
    <property type="entry name" value="WD40 REPEAT PROTEIN"/>
    <property type="match status" value="1"/>
</dbReference>
<organism evidence="8 9">
    <name type="scientific">Penicillium malachiteum</name>
    <dbReference type="NCBI Taxonomy" id="1324776"/>
    <lineage>
        <taxon>Eukaryota</taxon>
        <taxon>Fungi</taxon>
        <taxon>Dikarya</taxon>
        <taxon>Ascomycota</taxon>
        <taxon>Pezizomycotina</taxon>
        <taxon>Eurotiomycetes</taxon>
        <taxon>Eurotiomycetidae</taxon>
        <taxon>Eurotiales</taxon>
        <taxon>Aspergillaceae</taxon>
        <taxon>Penicillium</taxon>
    </lineage>
</organism>
<accession>A0AAD6MSF2</accession>
<feature type="repeat" description="WD" evidence="7">
    <location>
        <begin position="222"/>
        <end position="263"/>
    </location>
</feature>
<dbReference type="InterPro" id="IPR020472">
    <property type="entry name" value="WD40_PAC1"/>
</dbReference>
<comment type="similarity">
    <text evidence="4">Belongs to the WD repeat MDV1/CAF4 family.</text>
</comment>
<evidence type="ECO:0000256" key="6">
    <source>
        <dbReference type="ARBA" id="ARBA00043913"/>
    </source>
</evidence>
<feature type="repeat" description="WD" evidence="7">
    <location>
        <begin position="103"/>
        <end position="137"/>
    </location>
</feature>
<reference evidence="8" key="2">
    <citation type="submission" date="2023-01" db="EMBL/GenBank/DDBJ databases">
        <authorList>
            <person name="Petersen C."/>
        </authorList>
    </citation>
    <scope>NUCLEOTIDE SEQUENCE</scope>
    <source>
        <strain evidence="8">IBT 17514</strain>
    </source>
</reference>
<feature type="repeat" description="WD" evidence="7">
    <location>
        <begin position="138"/>
        <end position="179"/>
    </location>
</feature>
<comment type="function">
    <text evidence="6">Involved in mitochondrial fission. Acts as an adapter protein required to form mitochondrial fission complexes. Formation of these complexes is required to promote constriction and fission of the mitochondrial compartment at a late step in mitochondrial division.</text>
</comment>
<evidence type="ECO:0000313" key="8">
    <source>
        <dbReference type="EMBL" id="KAJ5710017.1"/>
    </source>
</evidence>
<sequence length="512" mass="56867">MGAISETIDIVEKLMSLKKSDPHSELSLFVFDAKRFIFRNKYMADTAPLQLYCSGLIFSPKKSIASELFEETRLEKLHILPRVEQFWGADFQTLEGRSSPFGIDSVAFSPDGQIIASGSSDMTVRLWDAKTGQELQTLQSHSYFVQSVAFSPDGQIIASGSADNTIKLWGTKTGQELQTFLHFDPVKSVAFSPDGQIIASGLVINIIKLWDIKNQELQIPALRSSSHWIISITFYSDGQIVASGSSDGTIKLWDTKTSKELQILQGHSESVSSVAFSPDGQIIVSGSYDRTIKFWDSGTGQELHTIQGHSDRVDSVASSPDNQTIASADDLAIKLWDAKTGQELQTIQNHSRWFYSIAFSPNGQILPSRSSDWTTKLWDIKTGEELHTLHECSYKNRSLAFSPDGKILRTSHRSPRFETTYFWDVETGKRLQAPVVEADSVASISDQSLSELDLLVHNVSIADGWVAFRNENLLWLPAEYRHAQIACSAIQGDNLALGYCDGRVVILGFRNV</sequence>
<dbReference type="GO" id="GO:0005741">
    <property type="term" value="C:mitochondrial outer membrane"/>
    <property type="evidence" value="ECO:0007669"/>
    <property type="project" value="UniProtKB-SubCell"/>
</dbReference>
<dbReference type="Pfam" id="PF00400">
    <property type="entry name" value="WD40"/>
    <property type="match status" value="7"/>
</dbReference>
<dbReference type="CDD" id="cd00200">
    <property type="entry name" value="WD40"/>
    <property type="match status" value="1"/>
</dbReference>
<feature type="repeat" description="WD" evidence="7">
    <location>
        <begin position="306"/>
        <end position="346"/>
    </location>
</feature>
<dbReference type="PROSITE" id="PS50082">
    <property type="entry name" value="WD_REPEATS_2"/>
    <property type="match status" value="7"/>
</dbReference>
<dbReference type="SUPFAM" id="SSF50978">
    <property type="entry name" value="WD40 repeat-like"/>
    <property type="match status" value="1"/>
</dbReference>
<dbReference type="SMART" id="SM00320">
    <property type="entry name" value="WD40"/>
    <property type="match status" value="8"/>
</dbReference>